<evidence type="ECO:0000256" key="1">
    <source>
        <dbReference type="ARBA" id="ARBA00022679"/>
    </source>
</evidence>
<dbReference type="CDD" id="cd16917">
    <property type="entry name" value="HATPase_UhpB-NarQ-NarX-like"/>
    <property type="match status" value="1"/>
</dbReference>
<keyword evidence="4" id="KW-0472">Membrane</keyword>
<keyword evidence="4" id="KW-0812">Transmembrane</keyword>
<proteinExistence type="predicted"/>
<dbReference type="InterPro" id="IPR050482">
    <property type="entry name" value="Sensor_HK_TwoCompSys"/>
</dbReference>
<keyword evidence="2 6" id="KW-0418">Kinase</keyword>
<reference evidence="7" key="1">
    <citation type="submission" date="2009-09" db="EMBL/GenBank/DDBJ databases">
        <title>The complete genome of Kribbella flavida DSM 17836.</title>
        <authorList>
            <consortium name="US DOE Joint Genome Institute (JGI-PGF)"/>
            <person name="Lucas S."/>
            <person name="Copeland A."/>
            <person name="Lapidus A."/>
            <person name="Glavina del Rio T."/>
            <person name="Dalin E."/>
            <person name="Tice H."/>
            <person name="Bruce D."/>
            <person name="Goodwin L."/>
            <person name="Pitluck S."/>
            <person name="Kyrpides N."/>
            <person name="Mavromatis K."/>
            <person name="Ivanova N."/>
            <person name="Saunders E."/>
            <person name="Brettin T."/>
            <person name="Detter J.C."/>
            <person name="Han C."/>
            <person name="Larimer F."/>
            <person name="Land M."/>
            <person name="Hauser L."/>
            <person name="Markowitz V."/>
            <person name="Cheng J.-F."/>
            <person name="Hugenholtz P."/>
            <person name="Woyke T."/>
            <person name="Wu D."/>
            <person name="Pukall R."/>
            <person name="Klenk H.-P."/>
            <person name="Eisen J.A."/>
        </authorList>
    </citation>
    <scope>NUCLEOTIDE SEQUENCE [LARGE SCALE GENOMIC DNA]</scope>
    <source>
        <strain evidence="7">DSM 17836 / JCM 10339 / NBRC 14399</strain>
    </source>
</reference>
<dbReference type="HOGENOM" id="CLU_000445_20_8_11"/>
<feature type="transmembrane region" description="Helical" evidence="4">
    <location>
        <begin position="55"/>
        <end position="75"/>
    </location>
</feature>
<keyword evidence="1" id="KW-0808">Transferase</keyword>
<dbReference type="STRING" id="479435.Kfla_1677"/>
<dbReference type="SUPFAM" id="SSF55874">
    <property type="entry name" value="ATPase domain of HSP90 chaperone/DNA topoisomerase II/histidine kinase"/>
    <property type="match status" value="1"/>
</dbReference>
<keyword evidence="3" id="KW-0902">Two-component regulatory system</keyword>
<dbReference type="AlphaFoldDB" id="D2PMM8"/>
<evidence type="ECO:0000256" key="2">
    <source>
        <dbReference type="ARBA" id="ARBA00022777"/>
    </source>
</evidence>
<dbReference type="EMBL" id="CP001736">
    <property type="protein sequence ID" value="ADB30772.1"/>
    <property type="molecule type" value="Genomic_DNA"/>
</dbReference>
<dbReference type="Proteomes" id="UP000007967">
    <property type="component" value="Chromosome"/>
</dbReference>
<dbReference type="GO" id="GO:0016020">
    <property type="term" value="C:membrane"/>
    <property type="evidence" value="ECO:0007669"/>
    <property type="project" value="InterPro"/>
</dbReference>
<evidence type="ECO:0000259" key="5">
    <source>
        <dbReference type="Pfam" id="PF07730"/>
    </source>
</evidence>
<evidence type="ECO:0000313" key="6">
    <source>
        <dbReference type="EMBL" id="ADB30772.1"/>
    </source>
</evidence>
<accession>D2PMM8</accession>
<organism evidence="6 7">
    <name type="scientific">Kribbella flavida (strain DSM 17836 / JCM 10339 / NBRC 14399)</name>
    <dbReference type="NCBI Taxonomy" id="479435"/>
    <lineage>
        <taxon>Bacteria</taxon>
        <taxon>Bacillati</taxon>
        <taxon>Actinomycetota</taxon>
        <taxon>Actinomycetes</taxon>
        <taxon>Propionibacteriales</taxon>
        <taxon>Kribbellaceae</taxon>
        <taxon>Kribbella</taxon>
    </lineage>
</organism>
<feature type="transmembrane region" description="Helical" evidence="4">
    <location>
        <begin position="106"/>
        <end position="124"/>
    </location>
</feature>
<feature type="transmembrane region" description="Helical" evidence="4">
    <location>
        <begin position="130"/>
        <end position="149"/>
    </location>
</feature>
<gene>
    <name evidence="6" type="ordered locus">Kfla_1677</name>
</gene>
<dbReference type="Pfam" id="PF07730">
    <property type="entry name" value="HisKA_3"/>
    <property type="match status" value="1"/>
</dbReference>
<dbReference type="PANTHER" id="PTHR24421">
    <property type="entry name" value="NITRATE/NITRITE SENSOR PROTEIN NARX-RELATED"/>
    <property type="match status" value="1"/>
</dbReference>
<dbReference type="GO" id="GO:0000155">
    <property type="term" value="F:phosphorelay sensor kinase activity"/>
    <property type="evidence" value="ECO:0007669"/>
    <property type="project" value="InterPro"/>
</dbReference>
<evidence type="ECO:0000256" key="4">
    <source>
        <dbReference type="SAM" id="Phobius"/>
    </source>
</evidence>
<dbReference type="Gene3D" id="3.30.565.10">
    <property type="entry name" value="Histidine kinase-like ATPase, C-terminal domain"/>
    <property type="match status" value="1"/>
</dbReference>
<keyword evidence="4" id="KW-1133">Transmembrane helix</keyword>
<keyword evidence="7" id="KW-1185">Reference proteome</keyword>
<protein>
    <submittedName>
        <fullName evidence="6">Histidine kinase</fullName>
    </submittedName>
</protein>
<feature type="transmembrane region" description="Helical" evidence="4">
    <location>
        <begin position="24"/>
        <end position="43"/>
    </location>
</feature>
<dbReference type="KEGG" id="kfl:Kfla_1677"/>
<dbReference type="eggNOG" id="COG4585">
    <property type="taxonomic scope" value="Bacteria"/>
</dbReference>
<dbReference type="Gene3D" id="1.20.5.1930">
    <property type="match status" value="1"/>
</dbReference>
<evidence type="ECO:0000256" key="3">
    <source>
        <dbReference type="ARBA" id="ARBA00023012"/>
    </source>
</evidence>
<dbReference type="GO" id="GO:0046983">
    <property type="term" value="F:protein dimerization activity"/>
    <property type="evidence" value="ECO:0007669"/>
    <property type="project" value="InterPro"/>
</dbReference>
<dbReference type="InterPro" id="IPR011712">
    <property type="entry name" value="Sig_transdc_His_kin_sub3_dim/P"/>
</dbReference>
<sequence>MLSSCLVVPVQALFQETRPARQGLGVVGLLALVALYAAILYAVATPHLPQTRRRWLWLSYGAVTLASMLLVAPLGPADMYTWAWLGGAASGLGPVVFSGWKRWPAVVLPVPAAVLVGAFTGGSLWAHAAIAASVGGVIVGTIVLPLWLWDLLLQAKTGREATARLAVSDERLRFARDVHDLLGHRLAVITLKAELAARLVSVDPDRAAQEAAEVQHLSATALAEVRETVHGYRAVDLDDQLQAVEGVLSDAGIRCTVRRTGGAVEPEAATQLALVLREGCTNVLRHSTARWCTIEIAREFEEVRMTMVNDGAGSAPAGRVGFGLRGTAERLAGIGGTLRSRRDGAVFTLDVTVPAS</sequence>
<dbReference type="PANTHER" id="PTHR24421:SF63">
    <property type="entry name" value="SENSOR HISTIDINE KINASE DESK"/>
    <property type="match status" value="1"/>
</dbReference>
<evidence type="ECO:0000313" key="7">
    <source>
        <dbReference type="Proteomes" id="UP000007967"/>
    </source>
</evidence>
<dbReference type="InterPro" id="IPR036890">
    <property type="entry name" value="HATPase_C_sf"/>
</dbReference>
<reference evidence="6 7" key="2">
    <citation type="journal article" date="2010" name="Stand. Genomic Sci.">
        <title>Complete genome sequence of Kribbella flavida type strain (IFO 14399).</title>
        <authorList>
            <person name="Pukall R."/>
            <person name="Lapidus A."/>
            <person name="Glavina Del Rio T."/>
            <person name="Copeland A."/>
            <person name="Tice H."/>
            <person name="Cheng J.-F."/>
            <person name="Lucas S."/>
            <person name="Chen F."/>
            <person name="Nolan M."/>
            <person name="LaButti K."/>
            <person name="Pati A."/>
            <person name="Ivanova N."/>
            <person name="Mavrommatis K."/>
            <person name="Mikhailova N."/>
            <person name="Pitluck S."/>
            <person name="Bruce D."/>
            <person name="Goodwin L."/>
            <person name="Land M."/>
            <person name="Hauser L."/>
            <person name="Chang Y.-J."/>
            <person name="Jeffries C.D."/>
            <person name="Chen A."/>
            <person name="Palaniappan K."/>
            <person name="Chain P."/>
            <person name="Rohde M."/>
            <person name="Goeker M."/>
            <person name="Bristow J."/>
            <person name="Eisen J.A."/>
            <person name="Markowitz V."/>
            <person name="Hugenholtz P."/>
            <person name="Kyrpides N.C."/>
            <person name="Klenk H.-P."/>
            <person name="Brettin T."/>
        </authorList>
    </citation>
    <scope>NUCLEOTIDE SEQUENCE [LARGE SCALE GENOMIC DNA]</scope>
    <source>
        <strain evidence="7">DSM 17836 / JCM 10339 / NBRC 14399</strain>
    </source>
</reference>
<name>D2PMM8_KRIFD</name>
<feature type="domain" description="Signal transduction histidine kinase subgroup 3 dimerisation and phosphoacceptor" evidence="5">
    <location>
        <begin position="170"/>
        <end position="236"/>
    </location>
</feature>